<dbReference type="GO" id="GO:0008168">
    <property type="term" value="F:methyltransferase activity"/>
    <property type="evidence" value="ECO:0007669"/>
    <property type="project" value="UniProtKB-KW"/>
</dbReference>
<evidence type="ECO:0000313" key="7">
    <source>
        <dbReference type="WBParaSite" id="SMUV_0000939901-mRNA-1"/>
    </source>
</evidence>
<feature type="compositionally biased region" description="Basic residues" evidence="4">
    <location>
        <begin position="411"/>
        <end position="433"/>
    </location>
</feature>
<dbReference type="PANTHER" id="PTHR13563:SF12">
    <property type="entry name" value="PROTEIN CBG09110"/>
    <property type="match status" value="1"/>
</dbReference>
<feature type="domain" description="SAM-dependent MTase TRM10-type" evidence="5">
    <location>
        <begin position="167"/>
        <end position="366"/>
    </location>
</feature>
<keyword evidence="3" id="KW-0949">S-adenosyl-L-methionine</keyword>
<feature type="region of interest" description="Disordered" evidence="4">
    <location>
        <begin position="410"/>
        <end position="454"/>
    </location>
</feature>
<keyword evidence="2" id="KW-0808">Transferase</keyword>
<dbReference type="WBParaSite" id="SMUV_0000939901-mRNA-1">
    <property type="protein sequence ID" value="SMUV_0000939901-mRNA-1"/>
    <property type="gene ID" value="SMUV_0000939901"/>
</dbReference>
<protein>
    <submittedName>
        <fullName evidence="7">SAM-dependent MTase TRM10-type domain-containing protein</fullName>
    </submittedName>
</protein>
<dbReference type="InterPro" id="IPR007356">
    <property type="entry name" value="tRNA_m1G_MeTrfase_euk"/>
</dbReference>
<dbReference type="InterPro" id="IPR028564">
    <property type="entry name" value="MT_TRM10-typ"/>
</dbReference>
<keyword evidence="6" id="KW-1185">Reference proteome</keyword>
<keyword evidence="1" id="KW-0489">Methyltransferase</keyword>
<evidence type="ECO:0000313" key="6">
    <source>
        <dbReference type="Proteomes" id="UP000046393"/>
    </source>
</evidence>
<dbReference type="GO" id="GO:0097745">
    <property type="term" value="P:mitochondrial tRNA 5'-end processing"/>
    <property type="evidence" value="ECO:0007669"/>
    <property type="project" value="TreeGrafter"/>
</dbReference>
<dbReference type="GO" id="GO:0032259">
    <property type="term" value="P:methylation"/>
    <property type="evidence" value="ECO:0007669"/>
    <property type="project" value="UniProtKB-KW"/>
</dbReference>
<evidence type="ECO:0000256" key="4">
    <source>
        <dbReference type="SAM" id="MobiDB-lite"/>
    </source>
</evidence>
<proteinExistence type="predicted"/>
<reference evidence="7" key="1">
    <citation type="submission" date="2017-02" db="UniProtKB">
        <authorList>
            <consortium name="WormBaseParasite"/>
        </authorList>
    </citation>
    <scope>IDENTIFICATION</scope>
</reference>
<sequence>MNAAAVVLRSLLLRQNRFFIIQSLRSSSSQIPVSPSVSTGNQKAKLEALRPSDEFLSRLNNEGKDRVKKYLQEIEVYVWMSEHSMSELTDDNWIRLLKSKSLADRIAFLDFVTRKRYRHELDKIEREIKKKERLKEMEGQPEEFRGIPHFLNPLRNSKHFDLTIASRFYKMIRLKNSRPQIFIDLRFINQEDCNQSEIGVLGRHMHFVIKENLERRNPFLMKFVNFNSETYEGSHFFKSLQFYDTPYLEQKSLPELSEKDITEYFPDKRRFVYISRFGKQWLDGPLDKDMYVIGCTLDYHRETLGACRKDKMDIRCLPIDKYVKWNCGPKIVPFANIIRILNDVLESNGDWKTALEKNISIRHFRTEEEKTNSAVISRTRREENRERFNNLIRVIVESYIGAEVFRVMGRSSHHSDRHRRDHDRSRSRERRHHHSDDHHHFRAGHTSSEPKTKDISKNIEIVKSHMRAGLGSAKIGNSHSHNTETAGVRRLYGGVINILITFFIVSNVDNTSAIETTNRQREIELIEDGPFRPAIFQSTDTKSLSQTVHRKQETHEKAIFGPKWRDSITMKECSATTVSVASVPEENVYLPETKKELNLAGPKFLVDSKVRQERWLKLYRERRLQLLA</sequence>
<evidence type="ECO:0000256" key="2">
    <source>
        <dbReference type="ARBA" id="ARBA00022679"/>
    </source>
</evidence>
<dbReference type="AlphaFoldDB" id="A0A0N5AWT7"/>
<dbReference type="GO" id="GO:0070131">
    <property type="term" value="P:positive regulation of mitochondrial translation"/>
    <property type="evidence" value="ECO:0007669"/>
    <property type="project" value="TreeGrafter"/>
</dbReference>
<evidence type="ECO:0000256" key="3">
    <source>
        <dbReference type="ARBA" id="ARBA00022691"/>
    </source>
</evidence>
<dbReference type="GO" id="GO:0000049">
    <property type="term" value="F:tRNA binding"/>
    <property type="evidence" value="ECO:0007669"/>
    <property type="project" value="TreeGrafter"/>
</dbReference>
<dbReference type="Gene3D" id="3.40.1280.30">
    <property type="match status" value="1"/>
</dbReference>
<accession>A0A0N5AWT7</accession>
<dbReference type="STRING" id="451379.A0A0N5AWT7"/>
<evidence type="ECO:0000256" key="1">
    <source>
        <dbReference type="ARBA" id="ARBA00022603"/>
    </source>
</evidence>
<dbReference type="GO" id="GO:0005739">
    <property type="term" value="C:mitochondrion"/>
    <property type="evidence" value="ECO:0007669"/>
    <property type="project" value="TreeGrafter"/>
</dbReference>
<name>A0A0N5AWT7_9BILA</name>
<dbReference type="PANTHER" id="PTHR13563">
    <property type="entry name" value="TRNA (GUANINE-9-) METHYLTRANSFERASE"/>
    <property type="match status" value="1"/>
</dbReference>
<dbReference type="Proteomes" id="UP000046393">
    <property type="component" value="Unplaced"/>
</dbReference>
<dbReference type="PROSITE" id="PS51675">
    <property type="entry name" value="SAM_MT_TRM10"/>
    <property type="match status" value="1"/>
</dbReference>
<evidence type="ECO:0000259" key="5">
    <source>
        <dbReference type="PROSITE" id="PS51675"/>
    </source>
</evidence>
<dbReference type="GO" id="GO:0005654">
    <property type="term" value="C:nucleoplasm"/>
    <property type="evidence" value="ECO:0007669"/>
    <property type="project" value="TreeGrafter"/>
</dbReference>
<organism evidence="6 7">
    <name type="scientific">Syphacia muris</name>
    <dbReference type="NCBI Taxonomy" id="451379"/>
    <lineage>
        <taxon>Eukaryota</taxon>
        <taxon>Metazoa</taxon>
        <taxon>Ecdysozoa</taxon>
        <taxon>Nematoda</taxon>
        <taxon>Chromadorea</taxon>
        <taxon>Rhabditida</taxon>
        <taxon>Spirurina</taxon>
        <taxon>Oxyuridomorpha</taxon>
        <taxon>Oxyuroidea</taxon>
        <taxon>Oxyuridae</taxon>
        <taxon>Syphacia</taxon>
    </lineage>
</organism>
<dbReference type="InterPro" id="IPR038459">
    <property type="entry name" value="MT_TRM10-typ_sf"/>
</dbReference>